<evidence type="ECO:0000256" key="1">
    <source>
        <dbReference type="SAM" id="MobiDB-lite"/>
    </source>
</evidence>
<dbReference type="Proteomes" id="UP001529510">
    <property type="component" value="Unassembled WGS sequence"/>
</dbReference>
<keyword evidence="3" id="KW-1185">Reference proteome</keyword>
<feature type="non-terminal residue" evidence="2">
    <location>
        <position position="77"/>
    </location>
</feature>
<accession>A0ABD0PCY5</accession>
<organism evidence="2 3">
    <name type="scientific">Cirrhinus mrigala</name>
    <name type="common">Mrigala</name>
    <dbReference type="NCBI Taxonomy" id="683832"/>
    <lineage>
        <taxon>Eukaryota</taxon>
        <taxon>Metazoa</taxon>
        <taxon>Chordata</taxon>
        <taxon>Craniata</taxon>
        <taxon>Vertebrata</taxon>
        <taxon>Euteleostomi</taxon>
        <taxon>Actinopterygii</taxon>
        <taxon>Neopterygii</taxon>
        <taxon>Teleostei</taxon>
        <taxon>Ostariophysi</taxon>
        <taxon>Cypriniformes</taxon>
        <taxon>Cyprinidae</taxon>
        <taxon>Labeoninae</taxon>
        <taxon>Labeonini</taxon>
        <taxon>Cirrhinus</taxon>
    </lineage>
</organism>
<reference evidence="2 3" key="1">
    <citation type="submission" date="2024-05" db="EMBL/GenBank/DDBJ databases">
        <title>Genome sequencing and assembly of Indian major carp, Cirrhinus mrigala (Hamilton, 1822).</title>
        <authorList>
            <person name="Mohindra V."/>
            <person name="Chowdhury L.M."/>
            <person name="Lal K."/>
            <person name="Jena J.K."/>
        </authorList>
    </citation>
    <scope>NUCLEOTIDE SEQUENCE [LARGE SCALE GENOMIC DNA]</scope>
    <source>
        <strain evidence="2">CM1030</strain>
        <tissue evidence="2">Blood</tissue>
    </source>
</reference>
<comment type="caution">
    <text evidence="2">The sequence shown here is derived from an EMBL/GenBank/DDBJ whole genome shotgun (WGS) entry which is preliminary data.</text>
</comment>
<proteinExistence type="predicted"/>
<dbReference type="EMBL" id="JAMKFB020000016">
    <property type="protein sequence ID" value="KAL0171595.1"/>
    <property type="molecule type" value="Genomic_DNA"/>
</dbReference>
<feature type="region of interest" description="Disordered" evidence="1">
    <location>
        <begin position="1"/>
        <end position="49"/>
    </location>
</feature>
<sequence>TCQSGGHPAARGHCIASKRREGEAITDQPGWNSGMPPPHTKPTRSPPIFAKKPAPPACGNSITSASIQTYLTALKPG</sequence>
<feature type="non-terminal residue" evidence="2">
    <location>
        <position position="1"/>
    </location>
</feature>
<dbReference type="AlphaFoldDB" id="A0ABD0PCY5"/>
<protein>
    <submittedName>
        <fullName evidence="2">Uncharacterized protein</fullName>
    </submittedName>
</protein>
<evidence type="ECO:0000313" key="2">
    <source>
        <dbReference type="EMBL" id="KAL0171595.1"/>
    </source>
</evidence>
<evidence type="ECO:0000313" key="3">
    <source>
        <dbReference type="Proteomes" id="UP001529510"/>
    </source>
</evidence>
<name>A0ABD0PCY5_CIRMR</name>
<gene>
    <name evidence="2" type="ORF">M9458_031906</name>
</gene>